<keyword evidence="7 8" id="KW-0411">Iron-sulfur</keyword>
<comment type="caution">
    <text evidence="11">The sequence shown here is derived from an EMBL/GenBank/DDBJ whole genome shotgun (WGS) entry which is preliminary data.</text>
</comment>
<dbReference type="Pfam" id="PF04055">
    <property type="entry name" value="Radical_SAM"/>
    <property type="match status" value="1"/>
</dbReference>
<dbReference type="PROSITE" id="PS51918">
    <property type="entry name" value="RADICAL_SAM"/>
    <property type="match status" value="1"/>
</dbReference>
<keyword evidence="12" id="KW-1185">Reference proteome</keyword>
<feature type="binding site" evidence="8">
    <location>
        <position position="13"/>
    </location>
    <ligand>
        <name>[4Fe-4S] cluster</name>
        <dbReference type="ChEBI" id="CHEBI:49883"/>
        <label>1</label>
    </ligand>
</feature>
<keyword evidence="11" id="KW-0687">Ribonucleoprotein</keyword>
<keyword evidence="11" id="KW-0689">Ribosomal protein</keyword>
<dbReference type="AlphaFoldDB" id="A0A134BB72"/>
<dbReference type="InterPro" id="IPR058240">
    <property type="entry name" value="rSAM_sf"/>
</dbReference>
<dbReference type="PROSITE" id="PS51449">
    <property type="entry name" value="MTTASE_N"/>
    <property type="match status" value="1"/>
</dbReference>
<dbReference type="GO" id="GO:0051539">
    <property type="term" value="F:4 iron, 4 sulfur cluster binding"/>
    <property type="evidence" value="ECO:0007669"/>
    <property type="project" value="UniProtKB-UniRule"/>
</dbReference>
<dbReference type="HAMAP" id="MF_01865">
    <property type="entry name" value="MTTase_RimO"/>
    <property type="match status" value="1"/>
</dbReference>
<comment type="subcellular location">
    <subcellularLocation>
        <location evidence="8">Cytoplasm</location>
    </subcellularLocation>
</comment>
<dbReference type="InterPro" id="IPR013848">
    <property type="entry name" value="Methylthiotransferase_N"/>
</dbReference>
<dbReference type="InterPro" id="IPR020612">
    <property type="entry name" value="Methylthiotransferase_CS"/>
</dbReference>
<dbReference type="PATRIC" id="fig|322095.3.peg.569"/>
<dbReference type="InterPro" id="IPR005839">
    <property type="entry name" value="Methylthiotransferase"/>
</dbReference>
<dbReference type="InterPro" id="IPR002792">
    <property type="entry name" value="TRAM_dom"/>
</dbReference>
<evidence type="ECO:0000256" key="3">
    <source>
        <dbReference type="ARBA" id="ARBA00022679"/>
    </source>
</evidence>
<dbReference type="GO" id="GO:0035599">
    <property type="term" value="F:aspartic acid methylthiotransferase activity"/>
    <property type="evidence" value="ECO:0007669"/>
    <property type="project" value="TreeGrafter"/>
</dbReference>
<dbReference type="GO" id="GO:0006400">
    <property type="term" value="P:tRNA modification"/>
    <property type="evidence" value="ECO:0007669"/>
    <property type="project" value="InterPro"/>
</dbReference>
<evidence type="ECO:0000256" key="7">
    <source>
        <dbReference type="ARBA" id="ARBA00023014"/>
    </source>
</evidence>
<comment type="similarity">
    <text evidence="8">Belongs to the methylthiotransferase family. RimO subfamily.</text>
</comment>
<dbReference type="CDD" id="cd01335">
    <property type="entry name" value="Radical_SAM"/>
    <property type="match status" value="1"/>
</dbReference>
<evidence type="ECO:0000259" key="9">
    <source>
        <dbReference type="PROSITE" id="PS51449"/>
    </source>
</evidence>
<proteinExistence type="inferred from homology"/>
<dbReference type="Gene3D" id="3.40.50.12160">
    <property type="entry name" value="Methylthiotransferase, N-terminal domain"/>
    <property type="match status" value="1"/>
</dbReference>
<dbReference type="InterPro" id="IPR023404">
    <property type="entry name" value="rSAM_horseshoe"/>
</dbReference>
<evidence type="ECO:0000256" key="1">
    <source>
        <dbReference type="ARBA" id="ARBA00022485"/>
    </source>
</evidence>
<feature type="domain" description="MTTase N-terminal" evidence="9">
    <location>
        <begin position="4"/>
        <end position="122"/>
    </location>
</feature>
<dbReference type="OrthoDB" id="9805215at2"/>
<gene>
    <name evidence="8" type="primary">rimO</name>
    <name evidence="11" type="ORF">HMPREF3185_00577</name>
</gene>
<dbReference type="SFLD" id="SFLDG01061">
    <property type="entry name" value="methylthiotransferase"/>
    <property type="match status" value="1"/>
</dbReference>
<evidence type="ECO:0000313" key="12">
    <source>
        <dbReference type="Proteomes" id="UP000070224"/>
    </source>
</evidence>
<comment type="function">
    <text evidence="8">Catalyzes the methylthiolation of an aspartic acid residue of ribosomal protein uS12.</text>
</comment>
<feature type="binding site" evidence="8">
    <location>
        <position position="151"/>
    </location>
    <ligand>
        <name>[4Fe-4S] cluster</name>
        <dbReference type="ChEBI" id="CHEBI:49883"/>
        <label>2</label>
        <note>4Fe-4S-S-AdoMet</note>
    </ligand>
</feature>
<dbReference type="EMBL" id="LSDK01000048">
    <property type="protein sequence ID" value="KXB77202.1"/>
    <property type="molecule type" value="Genomic_DNA"/>
</dbReference>
<feature type="binding site" evidence="8">
    <location>
        <position position="51"/>
    </location>
    <ligand>
        <name>[4Fe-4S] cluster</name>
        <dbReference type="ChEBI" id="CHEBI:49883"/>
        <label>1</label>
    </ligand>
</feature>
<dbReference type="Proteomes" id="UP000070224">
    <property type="component" value="Unassembled WGS sequence"/>
</dbReference>
<dbReference type="STRING" id="322095.HMPREF3185_00577"/>
<dbReference type="SFLD" id="SFLDS00029">
    <property type="entry name" value="Radical_SAM"/>
    <property type="match status" value="1"/>
</dbReference>
<keyword evidence="6 8" id="KW-0408">Iron</keyword>
<feature type="binding site" evidence="8">
    <location>
        <position position="147"/>
    </location>
    <ligand>
        <name>[4Fe-4S] cluster</name>
        <dbReference type="ChEBI" id="CHEBI:49883"/>
        <label>2</label>
        <note>4Fe-4S-S-AdoMet</note>
    </ligand>
</feature>
<dbReference type="InterPro" id="IPR006638">
    <property type="entry name" value="Elp3/MiaA/NifB-like_rSAM"/>
</dbReference>
<evidence type="ECO:0000256" key="5">
    <source>
        <dbReference type="ARBA" id="ARBA00022723"/>
    </source>
</evidence>
<evidence type="ECO:0000259" key="10">
    <source>
        <dbReference type="PROSITE" id="PS51918"/>
    </source>
</evidence>
<dbReference type="PANTHER" id="PTHR43837:SF1">
    <property type="entry name" value="RIBOSOMAL PROTEIN US12 METHYLTHIOTRANSFERASE RIMO"/>
    <property type="match status" value="1"/>
</dbReference>
<dbReference type="InterPro" id="IPR005840">
    <property type="entry name" value="Ribosomal_uS12_MeSTrfase_RimO"/>
</dbReference>
<evidence type="ECO:0000256" key="4">
    <source>
        <dbReference type="ARBA" id="ARBA00022691"/>
    </source>
</evidence>
<dbReference type="Pfam" id="PF00919">
    <property type="entry name" value="UPF0004"/>
    <property type="match status" value="1"/>
</dbReference>
<dbReference type="NCBIfam" id="TIGR00089">
    <property type="entry name" value="MiaB/RimO family radical SAM methylthiotransferase"/>
    <property type="match status" value="1"/>
</dbReference>
<keyword evidence="5 8" id="KW-0479">Metal-binding</keyword>
<dbReference type="SFLD" id="SFLDG01082">
    <property type="entry name" value="B12-binding_domain_containing"/>
    <property type="match status" value="1"/>
</dbReference>
<dbReference type="InterPro" id="IPR038135">
    <property type="entry name" value="Methylthiotransferase_N_sf"/>
</dbReference>
<dbReference type="PROSITE" id="PS01278">
    <property type="entry name" value="MTTASE_RADICAL"/>
    <property type="match status" value="1"/>
</dbReference>
<keyword evidence="1 8" id="KW-0004">4Fe-4S</keyword>
<evidence type="ECO:0000256" key="6">
    <source>
        <dbReference type="ARBA" id="ARBA00023004"/>
    </source>
</evidence>
<comment type="cofactor">
    <cofactor evidence="8">
        <name>[4Fe-4S] cluster</name>
        <dbReference type="ChEBI" id="CHEBI:49883"/>
    </cofactor>
    <text evidence="8">Binds 2 [4Fe-4S] clusters. One cluster is coordinated with 3 cysteines and an exchangeable S-adenosyl-L-methionine.</text>
</comment>
<dbReference type="EC" id="2.8.4.4" evidence="8"/>
<keyword evidence="4 8" id="KW-0949">S-adenosyl-L-methionine</keyword>
<evidence type="ECO:0000313" key="11">
    <source>
        <dbReference type="EMBL" id="KXB77202.1"/>
    </source>
</evidence>
<dbReference type="SFLD" id="SFLDF00274">
    <property type="entry name" value="ribosomal_protein_S12_methylth"/>
    <property type="match status" value="1"/>
</dbReference>
<dbReference type="GO" id="GO:0046872">
    <property type="term" value="F:metal ion binding"/>
    <property type="evidence" value="ECO:0007669"/>
    <property type="project" value="UniProtKB-KW"/>
</dbReference>
<comment type="catalytic activity">
    <reaction evidence="8">
        <text>L-aspartate(89)-[ribosomal protein uS12]-hydrogen + (sulfur carrier)-SH + AH2 + 2 S-adenosyl-L-methionine = 3-methylsulfanyl-L-aspartate(89)-[ribosomal protein uS12]-hydrogen + (sulfur carrier)-H + 5'-deoxyadenosine + L-methionine + A + S-adenosyl-L-homocysteine + 2 H(+)</text>
        <dbReference type="Rhea" id="RHEA:37087"/>
        <dbReference type="Rhea" id="RHEA-COMP:10460"/>
        <dbReference type="Rhea" id="RHEA-COMP:10461"/>
        <dbReference type="Rhea" id="RHEA-COMP:14737"/>
        <dbReference type="Rhea" id="RHEA-COMP:14739"/>
        <dbReference type="ChEBI" id="CHEBI:13193"/>
        <dbReference type="ChEBI" id="CHEBI:15378"/>
        <dbReference type="ChEBI" id="CHEBI:17319"/>
        <dbReference type="ChEBI" id="CHEBI:17499"/>
        <dbReference type="ChEBI" id="CHEBI:29917"/>
        <dbReference type="ChEBI" id="CHEBI:29961"/>
        <dbReference type="ChEBI" id="CHEBI:57844"/>
        <dbReference type="ChEBI" id="CHEBI:57856"/>
        <dbReference type="ChEBI" id="CHEBI:59789"/>
        <dbReference type="ChEBI" id="CHEBI:64428"/>
        <dbReference type="ChEBI" id="CHEBI:73599"/>
        <dbReference type="EC" id="2.8.4.4"/>
    </reaction>
</comment>
<name>A0A134BB72_9PORP</name>
<dbReference type="PANTHER" id="PTHR43837">
    <property type="entry name" value="RIBOSOMAL PROTEIN S12 METHYLTHIOTRANSFERASE RIMO"/>
    <property type="match status" value="1"/>
</dbReference>
<organism evidence="11 12">
    <name type="scientific">Porphyromonas somerae</name>
    <dbReference type="NCBI Taxonomy" id="322095"/>
    <lineage>
        <taxon>Bacteria</taxon>
        <taxon>Pseudomonadati</taxon>
        <taxon>Bacteroidota</taxon>
        <taxon>Bacteroidia</taxon>
        <taxon>Bacteroidales</taxon>
        <taxon>Porphyromonadaceae</taxon>
        <taxon>Porphyromonas</taxon>
    </lineage>
</organism>
<dbReference type="GO" id="GO:0005829">
    <property type="term" value="C:cytosol"/>
    <property type="evidence" value="ECO:0007669"/>
    <property type="project" value="TreeGrafter"/>
</dbReference>
<reference evidence="12" key="1">
    <citation type="submission" date="2016-01" db="EMBL/GenBank/DDBJ databases">
        <authorList>
            <person name="Mitreva M."/>
            <person name="Pepin K.H."/>
            <person name="Mihindukulasuriya K.A."/>
            <person name="Fulton R."/>
            <person name="Fronick C."/>
            <person name="O'Laughlin M."/>
            <person name="Miner T."/>
            <person name="Herter B."/>
            <person name="Rosa B.A."/>
            <person name="Cordes M."/>
            <person name="Tomlinson C."/>
            <person name="Wollam A."/>
            <person name="Palsikar V.B."/>
            <person name="Mardis E.R."/>
            <person name="Wilson R.K."/>
        </authorList>
    </citation>
    <scope>NUCLEOTIDE SEQUENCE [LARGE SCALE GENOMIC DNA]</scope>
    <source>
        <strain evidence="12">KA00683</strain>
    </source>
</reference>
<dbReference type="FunFam" id="3.80.30.20:FF:000001">
    <property type="entry name" value="tRNA-2-methylthio-N(6)-dimethylallyladenosine synthase 2"/>
    <property type="match status" value="1"/>
</dbReference>
<dbReference type="SMART" id="SM00729">
    <property type="entry name" value="Elp3"/>
    <property type="match status" value="1"/>
</dbReference>
<feature type="binding site" evidence="8">
    <location>
        <position position="154"/>
    </location>
    <ligand>
        <name>[4Fe-4S] cluster</name>
        <dbReference type="ChEBI" id="CHEBI:49883"/>
        <label>2</label>
        <note>4Fe-4S-S-AdoMet</note>
    </ligand>
</feature>
<keyword evidence="3 8" id="KW-0808">Transferase</keyword>
<dbReference type="InterPro" id="IPR012340">
    <property type="entry name" value="NA-bd_OB-fold"/>
</dbReference>
<dbReference type="GO" id="GO:0005840">
    <property type="term" value="C:ribosome"/>
    <property type="evidence" value="ECO:0007669"/>
    <property type="project" value="UniProtKB-KW"/>
</dbReference>
<sequence>MRKNQVDVITLGCSKNLVDSEQLIRQFLANGYVVHHNSGAVNGEIVVLNTCGFIGDAQEESINMILKMVEAKKTGRIGQVYVMGCLTERFMDELKAEIPEVDGYYGKFNWKNLLTDLGKAYHNDPLGGNRSITTPAHYAYMKISEGCNRSCSYCAIPIITGKHKSRPMEDLVTEAQSLVASGVKEIQLIAQDLTFYGLDIYKKNSLAELLQRLSDVQGLEWLRLHYAYPADFPREILTVMRERENICNYLDIALQHISDPMLRAMRRRVTKAETYDLLRYMREEVPGIHLRTTLMTGHPGETEQDFEELLQFVRDIRFDRMGAFVYSHEMGTYAHETYADDIPLEVKQERMDRLMSTQEEIAAELNVAKIGRIFKTLIDRNEEEYFVGRTEYDSPEVDQEVLISKQDAPNLQVGNFYPVEITSADTFDLYGQLAQ</sequence>
<dbReference type="SUPFAM" id="SSF102114">
    <property type="entry name" value="Radical SAM enzymes"/>
    <property type="match status" value="1"/>
</dbReference>
<dbReference type="RefSeq" id="WP_060935048.1">
    <property type="nucleotide sequence ID" value="NZ_KQ960432.1"/>
</dbReference>
<keyword evidence="2 8" id="KW-0963">Cytoplasm</keyword>
<evidence type="ECO:0000256" key="8">
    <source>
        <dbReference type="HAMAP-Rule" id="MF_01865"/>
    </source>
</evidence>
<dbReference type="Gene3D" id="3.80.30.20">
    <property type="entry name" value="tm_1862 like domain"/>
    <property type="match status" value="1"/>
</dbReference>
<evidence type="ECO:0000256" key="2">
    <source>
        <dbReference type="ARBA" id="ARBA00022490"/>
    </source>
</evidence>
<dbReference type="GO" id="GO:0103039">
    <property type="term" value="F:protein methylthiotransferase activity"/>
    <property type="evidence" value="ECO:0007669"/>
    <property type="project" value="UniProtKB-EC"/>
</dbReference>
<protein>
    <recommendedName>
        <fullName evidence="8">Ribosomal protein uS12 methylthiotransferase RimO</fullName>
        <shortName evidence="8">uS12 MTTase</shortName>
        <shortName evidence="8">uS12 methylthiotransferase</shortName>
        <ecNumber evidence="8">2.8.4.4</ecNumber>
    </recommendedName>
    <alternativeName>
        <fullName evidence="8">Ribosomal protein uS12 (aspartate-C(3))-methylthiotransferase</fullName>
    </alternativeName>
    <alternativeName>
        <fullName evidence="8">Ribosome maturation factor RimO</fullName>
    </alternativeName>
</protein>
<feature type="domain" description="Radical SAM core" evidence="10">
    <location>
        <begin position="133"/>
        <end position="364"/>
    </location>
</feature>
<accession>A0A134BB72</accession>
<dbReference type="Pfam" id="PF18693">
    <property type="entry name" value="TRAM_2"/>
    <property type="match status" value="1"/>
</dbReference>
<feature type="binding site" evidence="8">
    <location>
        <position position="85"/>
    </location>
    <ligand>
        <name>[4Fe-4S] cluster</name>
        <dbReference type="ChEBI" id="CHEBI:49883"/>
        <label>1</label>
    </ligand>
</feature>
<dbReference type="NCBIfam" id="TIGR01125">
    <property type="entry name" value="30S ribosomal protein S12 methylthiotransferase RimO"/>
    <property type="match status" value="1"/>
</dbReference>
<dbReference type="InterPro" id="IPR007197">
    <property type="entry name" value="rSAM"/>
</dbReference>
<dbReference type="Gene3D" id="2.40.50.140">
    <property type="entry name" value="Nucleic acid-binding proteins"/>
    <property type="match status" value="1"/>
</dbReference>